<feature type="region of interest" description="Disordered" evidence="11">
    <location>
        <begin position="642"/>
        <end position="678"/>
    </location>
</feature>
<keyword evidence="17" id="KW-1185">Reference proteome</keyword>
<proteinExistence type="inferred from homology"/>
<protein>
    <recommendedName>
        <fullName evidence="7 10">Peroxisomal membrane protein PEX14</fullName>
    </recommendedName>
    <alternativeName>
        <fullName evidence="8 10">Peroxin-14</fullName>
    </alternativeName>
</protein>
<evidence type="ECO:0000256" key="6">
    <source>
        <dbReference type="ARBA" id="ARBA00023140"/>
    </source>
</evidence>
<keyword evidence="4" id="KW-0811">Translocation</keyword>
<comment type="caution">
    <text evidence="16">The sequence shown here is derived from an EMBL/GenBank/DDBJ whole genome shotgun (WGS) entry which is preliminary data.</text>
</comment>
<dbReference type="InterPro" id="IPR018997">
    <property type="entry name" value="PUB_domain"/>
</dbReference>
<gene>
    <name evidence="16" type="ORF">P43SY_004018</name>
</gene>
<evidence type="ECO:0000256" key="11">
    <source>
        <dbReference type="SAM" id="MobiDB-lite"/>
    </source>
</evidence>
<dbReference type="Pfam" id="PF09409">
    <property type="entry name" value="PUB"/>
    <property type="match status" value="1"/>
</dbReference>
<evidence type="ECO:0000313" key="16">
    <source>
        <dbReference type="EMBL" id="KAJ0397299.1"/>
    </source>
</evidence>
<evidence type="ECO:0000256" key="9">
    <source>
        <dbReference type="ARBA" id="ARBA00046271"/>
    </source>
</evidence>
<sequence>MTVANVRWRPLAQRSRLDALVTYVYNHVASWGTPLSAAWLHFKRAVSFAACRLWHGVERTALSAIIGALAAPATAMVAGLLVPLAMATFGTIIAGVGTIHAAGGVAATLQRLSFALCNPQALGVGAAIGGTIGAVSYALATDCACDPGAITCSEHSLGTIAMGAYYDKSSNMRADMVDNGVKFLRHPNVQATPLSERVSFLEQKGLTKEEIQEAIERYQSDDGSGGAAPLPAAVGMQSPASVVAGAAPMVAAAAAPVQQLLRHRARMPRYLRVLLTVSSVVGAATILGFMWSYMAHSGFFPWLRWSRPLLEAPKDDEQQAEEEEEKEKKLLSSLEDVSTAIQTQTQELSKLCSTLEKQDEKLHTAQLVTKHVPSLVAEQATMQAIAELKAEVSTLKSLLVANSSQPNSTSLKADAASLETKAATPQEARESVGLAASTTVAAPVRRETPAQKMEAILKKFRQDNSVEKLKLASSILIMYVKNLVENPDVPRYRRIAPANANFKQKIEPLQHHAELLKAIGFESTGLNMEWKWHTLNRSNGEFDEHLAVLRALLKALQALASSASDDPIALEEIAHASMQAFYASRAATPPAESVGASTDAATKPQAAPLSLGLSPAASDAEKQRETDLAAFIDRLKEKTKAPALPVAAENDADLEDKAPVPDSSATTEPTASSDGPAYPKSFLEVMEMVKKGEKVPGIQDIEDRVSDDAAKFLEEHAAAASAADAKPKPWEKKATPAAAR</sequence>
<feature type="domain" description="PUB" evidence="14">
    <location>
        <begin position="467"/>
        <end position="526"/>
    </location>
</feature>
<reference evidence="16" key="1">
    <citation type="submission" date="2021-12" db="EMBL/GenBank/DDBJ databases">
        <title>Prjna785345.</title>
        <authorList>
            <person name="Rujirawat T."/>
            <person name="Krajaejun T."/>
        </authorList>
    </citation>
    <scope>NUCLEOTIDE SEQUENCE</scope>
    <source>
        <strain evidence="16">Pi057C3</strain>
    </source>
</reference>
<keyword evidence="3 10" id="KW-0653">Protein transport</keyword>
<evidence type="ECO:0000256" key="2">
    <source>
        <dbReference type="ARBA" id="ARBA00022448"/>
    </source>
</evidence>
<keyword evidence="12" id="KW-1133">Transmembrane helix</keyword>
<feature type="transmembrane region" description="Helical" evidence="12">
    <location>
        <begin position="61"/>
        <end position="82"/>
    </location>
</feature>
<dbReference type="PANTHER" id="PTHR23058">
    <property type="entry name" value="PEROXISOMAL MEMBRANE PROTEIN PEX14"/>
    <property type="match status" value="1"/>
</dbReference>
<dbReference type="InterPro" id="IPR036388">
    <property type="entry name" value="WH-like_DNA-bd_sf"/>
</dbReference>
<comment type="similarity">
    <text evidence="1 10">Belongs to the peroxin-14 family.</text>
</comment>
<feature type="transmembrane region" description="Helical" evidence="12">
    <location>
        <begin position="20"/>
        <end position="40"/>
    </location>
</feature>
<evidence type="ECO:0000256" key="10">
    <source>
        <dbReference type="RuleBase" id="RU367032"/>
    </source>
</evidence>
<feature type="domain" description="Peroxisomal membrane protein PEX14-like KPWE" evidence="15">
    <location>
        <begin position="678"/>
        <end position="732"/>
    </location>
</feature>
<evidence type="ECO:0000256" key="7">
    <source>
        <dbReference type="ARBA" id="ARBA00029502"/>
    </source>
</evidence>
<comment type="function">
    <text evidence="10">Component of the PEX13-PEX14 docking complex, a translocon channel that specifically mediates the import of peroxisomal cargo proteins bound to PEX5 receptor. The PEX13-PEX14 docking complex forms a large import pore which can be opened to a diameter of about 9 nm. Mechanistically, PEX5 receptor along with cargo proteins associates with the PEX14 subunit of the PEX13-PEX14 docking complex in the cytosol, leading to the insertion of the receptor into the organelle membrane with the concomitant translocation of the cargo into the peroxisome matrix.</text>
</comment>
<evidence type="ECO:0000256" key="12">
    <source>
        <dbReference type="SAM" id="Phobius"/>
    </source>
</evidence>
<evidence type="ECO:0000313" key="17">
    <source>
        <dbReference type="Proteomes" id="UP001209570"/>
    </source>
</evidence>
<evidence type="ECO:0000256" key="8">
    <source>
        <dbReference type="ARBA" id="ARBA00029691"/>
    </source>
</evidence>
<dbReference type="AlphaFoldDB" id="A0AAD5Q506"/>
<feature type="transmembrane region" description="Helical" evidence="12">
    <location>
        <begin position="88"/>
        <end position="109"/>
    </location>
</feature>
<comment type="subcellular location">
    <subcellularLocation>
        <location evidence="9 10">Peroxisome membrane</location>
    </subcellularLocation>
</comment>
<feature type="compositionally biased region" description="Polar residues" evidence="11">
    <location>
        <begin position="663"/>
        <end position="673"/>
    </location>
</feature>
<keyword evidence="5 10" id="KW-0472">Membrane</keyword>
<dbReference type="Pfam" id="PF04695">
    <property type="entry name" value="Pex14_N"/>
    <property type="match status" value="1"/>
</dbReference>
<dbReference type="GO" id="GO:0005102">
    <property type="term" value="F:signaling receptor binding"/>
    <property type="evidence" value="ECO:0007669"/>
    <property type="project" value="TreeGrafter"/>
</dbReference>
<dbReference type="InterPro" id="IPR006785">
    <property type="entry name" value="Pex14_N"/>
</dbReference>
<evidence type="ECO:0000256" key="3">
    <source>
        <dbReference type="ARBA" id="ARBA00022927"/>
    </source>
</evidence>
<dbReference type="PANTHER" id="PTHR23058:SF0">
    <property type="entry name" value="PEROXISOMAL MEMBRANE PROTEIN PEX14"/>
    <property type="match status" value="1"/>
</dbReference>
<dbReference type="Proteomes" id="UP001209570">
    <property type="component" value="Unassembled WGS sequence"/>
</dbReference>
<dbReference type="Pfam" id="PF17733">
    <property type="entry name" value="KPWE_dom"/>
    <property type="match status" value="1"/>
</dbReference>
<organism evidence="16 17">
    <name type="scientific">Pythium insidiosum</name>
    <name type="common">Pythiosis disease agent</name>
    <dbReference type="NCBI Taxonomy" id="114742"/>
    <lineage>
        <taxon>Eukaryota</taxon>
        <taxon>Sar</taxon>
        <taxon>Stramenopiles</taxon>
        <taxon>Oomycota</taxon>
        <taxon>Peronosporomycetes</taxon>
        <taxon>Pythiales</taxon>
        <taxon>Pythiaceae</taxon>
        <taxon>Pythium</taxon>
    </lineage>
</organism>
<dbReference type="GO" id="GO:0016560">
    <property type="term" value="P:protein import into peroxisome matrix, docking"/>
    <property type="evidence" value="ECO:0007669"/>
    <property type="project" value="UniProtKB-UniRule"/>
</dbReference>
<feature type="region of interest" description="Disordered" evidence="11">
    <location>
        <begin position="717"/>
        <end position="740"/>
    </location>
</feature>
<dbReference type="InterPro" id="IPR040554">
    <property type="entry name" value="KPWE_PEX14_dom"/>
</dbReference>
<feature type="region of interest" description="Disordered" evidence="11">
    <location>
        <begin position="404"/>
        <end position="431"/>
    </location>
</feature>
<keyword evidence="12" id="KW-0812">Transmembrane</keyword>
<feature type="transmembrane region" description="Helical" evidence="12">
    <location>
        <begin position="273"/>
        <end position="294"/>
    </location>
</feature>
<dbReference type="GO" id="GO:0005778">
    <property type="term" value="C:peroxisomal membrane"/>
    <property type="evidence" value="ECO:0007669"/>
    <property type="project" value="UniProtKB-SubCell"/>
</dbReference>
<dbReference type="EMBL" id="JAKCXM010000258">
    <property type="protein sequence ID" value="KAJ0397299.1"/>
    <property type="molecule type" value="Genomic_DNA"/>
</dbReference>
<dbReference type="GO" id="GO:1990429">
    <property type="term" value="C:peroxisomal importomer complex"/>
    <property type="evidence" value="ECO:0007669"/>
    <property type="project" value="TreeGrafter"/>
</dbReference>
<accession>A0AAD5Q506</accession>
<evidence type="ECO:0000259" key="14">
    <source>
        <dbReference type="Pfam" id="PF09409"/>
    </source>
</evidence>
<evidence type="ECO:0000259" key="13">
    <source>
        <dbReference type="Pfam" id="PF04695"/>
    </source>
</evidence>
<dbReference type="Gene3D" id="1.10.10.10">
    <property type="entry name" value="Winged helix-like DNA-binding domain superfamily/Winged helix DNA-binding domain"/>
    <property type="match status" value="1"/>
</dbReference>
<name>A0AAD5Q506_PYTIN</name>
<evidence type="ECO:0000256" key="1">
    <source>
        <dbReference type="ARBA" id="ARBA00005443"/>
    </source>
</evidence>
<evidence type="ECO:0000259" key="15">
    <source>
        <dbReference type="Pfam" id="PF17733"/>
    </source>
</evidence>
<keyword evidence="2 10" id="KW-0813">Transport</keyword>
<dbReference type="InterPro" id="IPR036339">
    <property type="entry name" value="PUB-like_dom_sf"/>
</dbReference>
<evidence type="ECO:0000256" key="5">
    <source>
        <dbReference type="ARBA" id="ARBA00023136"/>
    </source>
</evidence>
<dbReference type="CDD" id="cd09212">
    <property type="entry name" value="PUB"/>
    <property type="match status" value="1"/>
</dbReference>
<dbReference type="SUPFAM" id="SSF143503">
    <property type="entry name" value="PUG domain-like"/>
    <property type="match status" value="1"/>
</dbReference>
<feature type="transmembrane region" description="Helical" evidence="12">
    <location>
        <begin position="121"/>
        <end position="140"/>
    </location>
</feature>
<evidence type="ECO:0000256" key="4">
    <source>
        <dbReference type="ARBA" id="ARBA00023010"/>
    </source>
</evidence>
<dbReference type="Gene3D" id="1.20.58.2190">
    <property type="match status" value="1"/>
</dbReference>
<dbReference type="InterPro" id="IPR025655">
    <property type="entry name" value="PEX14"/>
</dbReference>
<feature type="domain" description="Peroxisome membrane anchor protein Pex14p N-terminal" evidence="13">
    <location>
        <begin position="173"/>
        <end position="217"/>
    </location>
</feature>
<keyword evidence="6 10" id="KW-0576">Peroxisome</keyword>
<feature type="compositionally biased region" description="Basic and acidic residues" evidence="11">
    <location>
        <begin position="725"/>
        <end position="734"/>
    </location>
</feature>